<feature type="domain" description="C2H2-type" evidence="13">
    <location>
        <begin position="319"/>
        <end position="346"/>
    </location>
</feature>
<feature type="domain" description="C2H2-type" evidence="13">
    <location>
        <begin position="261"/>
        <end position="288"/>
    </location>
</feature>
<dbReference type="Gene3D" id="3.30.160.60">
    <property type="entry name" value="Classic Zinc Finger"/>
    <property type="match status" value="8"/>
</dbReference>
<feature type="domain" description="C2H2-type" evidence="13">
    <location>
        <begin position="220"/>
        <end position="245"/>
    </location>
</feature>
<evidence type="ECO:0000256" key="5">
    <source>
        <dbReference type="ARBA" id="ARBA00022771"/>
    </source>
</evidence>
<keyword evidence="16" id="KW-1185">Reference proteome</keyword>
<dbReference type="Pfam" id="PF00096">
    <property type="entry name" value="zf-C2H2"/>
    <property type="match status" value="4"/>
</dbReference>
<dbReference type="InterPro" id="IPR012934">
    <property type="entry name" value="Znf_AD"/>
</dbReference>
<keyword evidence="7" id="KW-0805">Transcription regulation</keyword>
<keyword evidence="4" id="KW-0677">Repeat</keyword>
<dbReference type="InterPro" id="IPR036236">
    <property type="entry name" value="Znf_C2H2_sf"/>
</dbReference>
<dbReference type="FunFam" id="3.30.160.60:FF:000446">
    <property type="entry name" value="Zinc finger protein"/>
    <property type="match status" value="1"/>
</dbReference>
<keyword evidence="9" id="KW-0804">Transcription</keyword>
<reference evidence="15" key="1">
    <citation type="submission" date="2024-04" db="UniProtKB">
        <authorList>
            <consortium name="EnsemblMetazoa"/>
        </authorList>
    </citation>
    <scope>IDENTIFICATION</scope>
    <source>
        <strain evidence="15">EBRO</strain>
    </source>
</reference>
<evidence type="ECO:0000256" key="9">
    <source>
        <dbReference type="ARBA" id="ARBA00023163"/>
    </source>
</evidence>
<evidence type="ECO:0000256" key="1">
    <source>
        <dbReference type="ARBA" id="ARBA00003767"/>
    </source>
</evidence>
<dbReference type="GO" id="GO:0008270">
    <property type="term" value="F:zinc ion binding"/>
    <property type="evidence" value="ECO:0007669"/>
    <property type="project" value="UniProtKB-UniRule"/>
</dbReference>
<protein>
    <submittedName>
        <fullName evidence="15">Uncharacterized protein</fullName>
    </submittedName>
</protein>
<dbReference type="PANTHER" id="PTHR24394">
    <property type="entry name" value="ZINC FINGER PROTEIN"/>
    <property type="match status" value="1"/>
</dbReference>
<dbReference type="PROSITE" id="PS50157">
    <property type="entry name" value="ZINC_FINGER_C2H2_2"/>
    <property type="match status" value="9"/>
</dbReference>
<dbReference type="SMART" id="SM00868">
    <property type="entry name" value="zf-AD"/>
    <property type="match status" value="1"/>
</dbReference>
<feature type="binding site" evidence="12">
    <location>
        <position position="55"/>
    </location>
    <ligand>
        <name>Zn(2+)</name>
        <dbReference type="ChEBI" id="CHEBI:29105"/>
    </ligand>
</feature>
<dbReference type="FunFam" id="3.30.160.60:FF:001498">
    <property type="entry name" value="Zinc finger protein 404"/>
    <property type="match status" value="1"/>
</dbReference>
<feature type="binding site" evidence="12">
    <location>
        <position position="58"/>
    </location>
    <ligand>
        <name>Zn(2+)</name>
        <dbReference type="ChEBI" id="CHEBI:29105"/>
    </ligand>
</feature>
<accession>A0AAG5CXN7</accession>
<feature type="domain" description="C2H2-type" evidence="13">
    <location>
        <begin position="404"/>
        <end position="431"/>
    </location>
</feature>
<dbReference type="SMART" id="SM00355">
    <property type="entry name" value="ZnF_C2H2"/>
    <property type="match status" value="9"/>
</dbReference>
<feature type="domain" description="ZAD" evidence="14">
    <location>
        <begin position="3"/>
        <end position="82"/>
    </location>
</feature>
<evidence type="ECO:0000256" key="6">
    <source>
        <dbReference type="ARBA" id="ARBA00022833"/>
    </source>
</evidence>
<evidence type="ECO:0000256" key="7">
    <source>
        <dbReference type="ARBA" id="ARBA00023015"/>
    </source>
</evidence>
<dbReference type="SUPFAM" id="SSF57716">
    <property type="entry name" value="Glucocorticoid receptor-like (DNA-binding domain)"/>
    <property type="match status" value="1"/>
</dbReference>
<dbReference type="FunFam" id="3.30.160.60:FF:000478">
    <property type="entry name" value="Zinc finger protein 133"/>
    <property type="match status" value="1"/>
</dbReference>
<evidence type="ECO:0000256" key="12">
    <source>
        <dbReference type="PROSITE-ProRule" id="PRU01263"/>
    </source>
</evidence>
<evidence type="ECO:0000256" key="11">
    <source>
        <dbReference type="PROSITE-ProRule" id="PRU00042"/>
    </source>
</evidence>
<feature type="domain" description="C2H2-type" evidence="13">
    <location>
        <begin position="432"/>
        <end position="459"/>
    </location>
</feature>
<evidence type="ECO:0000256" key="3">
    <source>
        <dbReference type="ARBA" id="ARBA00022723"/>
    </source>
</evidence>
<dbReference type="PROSITE" id="PS51915">
    <property type="entry name" value="ZAD"/>
    <property type="match status" value="1"/>
</dbReference>
<dbReference type="PANTHER" id="PTHR24394:SF29">
    <property type="entry name" value="MYONEURIN"/>
    <property type="match status" value="1"/>
</dbReference>
<dbReference type="FunFam" id="3.30.160.60:FF:000097">
    <property type="entry name" value="Zinc finger protein"/>
    <property type="match status" value="1"/>
</dbReference>
<keyword evidence="8" id="KW-0238">DNA-binding</keyword>
<dbReference type="InterPro" id="IPR013087">
    <property type="entry name" value="Znf_C2H2_type"/>
</dbReference>
<feature type="domain" description="C2H2-type" evidence="13">
    <location>
        <begin position="376"/>
        <end position="403"/>
    </location>
</feature>
<dbReference type="AlphaFoldDB" id="A0AAG5CXN7"/>
<feature type="binding site" evidence="12">
    <location>
        <position position="5"/>
    </location>
    <ligand>
        <name>Zn(2+)</name>
        <dbReference type="ChEBI" id="CHEBI:29105"/>
    </ligand>
</feature>
<dbReference type="Gene3D" id="3.40.1800.20">
    <property type="match status" value="1"/>
</dbReference>
<keyword evidence="10" id="KW-0539">Nucleus</keyword>
<feature type="binding site" evidence="12">
    <location>
        <position position="8"/>
    </location>
    <ligand>
        <name>Zn(2+)</name>
        <dbReference type="ChEBI" id="CHEBI:29105"/>
    </ligand>
</feature>
<feature type="domain" description="C2H2-type" evidence="13">
    <location>
        <begin position="291"/>
        <end position="318"/>
    </location>
</feature>
<evidence type="ECO:0000256" key="8">
    <source>
        <dbReference type="ARBA" id="ARBA00023125"/>
    </source>
</evidence>
<keyword evidence="3 12" id="KW-0479">Metal-binding</keyword>
<dbReference type="PROSITE" id="PS00028">
    <property type="entry name" value="ZINC_FINGER_C2H2_1"/>
    <property type="match status" value="7"/>
</dbReference>
<dbReference type="GO" id="GO:0003677">
    <property type="term" value="F:DNA binding"/>
    <property type="evidence" value="ECO:0007669"/>
    <property type="project" value="UniProtKB-KW"/>
</dbReference>
<dbReference type="Pfam" id="PF07776">
    <property type="entry name" value="zf-AD"/>
    <property type="match status" value="1"/>
</dbReference>
<proteinExistence type="predicted"/>
<dbReference type="SUPFAM" id="SSF57667">
    <property type="entry name" value="beta-beta-alpha zinc fingers"/>
    <property type="match status" value="5"/>
</dbReference>
<evidence type="ECO:0000313" key="16">
    <source>
        <dbReference type="Proteomes" id="UP000075880"/>
    </source>
</evidence>
<dbReference type="Proteomes" id="UP000075880">
    <property type="component" value="Unassembled WGS sequence"/>
</dbReference>
<evidence type="ECO:0000256" key="2">
    <source>
        <dbReference type="ARBA" id="ARBA00004123"/>
    </source>
</evidence>
<evidence type="ECO:0000256" key="4">
    <source>
        <dbReference type="ARBA" id="ARBA00022737"/>
    </source>
</evidence>
<dbReference type="GO" id="GO:0005634">
    <property type="term" value="C:nucleus"/>
    <property type="evidence" value="ECO:0007669"/>
    <property type="project" value="UniProtKB-SubCell"/>
</dbReference>
<keyword evidence="6 12" id="KW-0862">Zinc</keyword>
<dbReference type="GO" id="GO:0000981">
    <property type="term" value="F:DNA-binding transcription factor activity, RNA polymerase II-specific"/>
    <property type="evidence" value="ECO:0007669"/>
    <property type="project" value="TreeGrafter"/>
</dbReference>
<dbReference type="EnsemblMetazoa" id="ENSAATROPT003366">
    <property type="protein sequence ID" value="ENSAATROPP003233"/>
    <property type="gene ID" value="ENSAATROPG002667"/>
</dbReference>
<sequence length="526" mass="60852">MQQLCRACLEQNGENEGKSVELFGAFFRGEAIGTLLHELFSIEISQDDNLPQSICRRCFLELQTVFVFKDKLLKTDATLRTACINEALSNDEDHLLEETVVSFSATATSSELIDHEYTTIEVISSRCGVCDNVIYDSVEHTFFQHKADHDEDVDVSGNLSTKRICHPCYERLQREEGKDNDGKLLCTEEKIVNPPSADVELRQRESNQDQQSKEPKSQRFCCVTHCNEMFGQESDLLKHAQDTHSLKVRLNREKQEPGKPYKCNVCQRAFKSQKNLRMHQFVRTNQHSKQYACQECPFRAVSNALLIIHERSHTGERPFGCNLCPKRFYSELNLKNHQICHQTEREFVCSYCSKQFARKRNMEEHVRSCHSNEKPYHCDMCSAQFKVQQHLRLHRRLHTGEKPYSCSYCPSSFYHISDRKRHELSHAGEKPYSCKSCGLSYTRKRTLTIHERTHTGERPFSCNDCGKTFNQSSLLKRHMARHRNSECSDLVAQDGLYGVEVNQDRQEPLGLGETFVIEGVYRMDHA</sequence>
<evidence type="ECO:0000259" key="14">
    <source>
        <dbReference type="PROSITE" id="PS51915"/>
    </source>
</evidence>
<organism evidence="15 16">
    <name type="scientific">Anopheles atroparvus</name>
    <name type="common">European mosquito</name>
    <dbReference type="NCBI Taxonomy" id="41427"/>
    <lineage>
        <taxon>Eukaryota</taxon>
        <taxon>Metazoa</taxon>
        <taxon>Ecdysozoa</taxon>
        <taxon>Arthropoda</taxon>
        <taxon>Hexapoda</taxon>
        <taxon>Insecta</taxon>
        <taxon>Pterygota</taxon>
        <taxon>Neoptera</taxon>
        <taxon>Endopterygota</taxon>
        <taxon>Diptera</taxon>
        <taxon>Nematocera</taxon>
        <taxon>Culicoidea</taxon>
        <taxon>Culicidae</taxon>
        <taxon>Anophelinae</taxon>
        <taxon>Anopheles</taxon>
    </lineage>
</organism>
<evidence type="ECO:0000313" key="15">
    <source>
        <dbReference type="EnsemblMetazoa" id="ENSAATROPP003233"/>
    </source>
</evidence>
<dbReference type="FunFam" id="3.30.160.60:FF:000100">
    <property type="entry name" value="Zinc finger 45-like"/>
    <property type="match status" value="1"/>
</dbReference>
<name>A0AAG5CXN7_ANOAO</name>
<keyword evidence="5 11" id="KW-0863">Zinc-finger</keyword>
<evidence type="ECO:0000256" key="10">
    <source>
        <dbReference type="ARBA" id="ARBA00023242"/>
    </source>
</evidence>
<feature type="domain" description="C2H2-type" evidence="13">
    <location>
        <begin position="460"/>
        <end position="487"/>
    </location>
</feature>
<evidence type="ECO:0000259" key="13">
    <source>
        <dbReference type="PROSITE" id="PS50157"/>
    </source>
</evidence>
<comment type="function">
    <text evidence="1">May be involved in transcriptional regulation.</text>
</comment>
<feature type="domain" description="C2H2-type" evidence="13">
    <location>
        <begin position="347"/>
        <end position="375"/>
    </location>
</feature>
<comment type="subcellular location">
    <subcellularLocation>
        <location evidence="2">Nucleus</location>
    </subcellularLocation>
</comment>